<proteinExistence type="predicted"/>
<comment type="caution">
    <text evidence="2">The sequence shown here is derived from an EMBL/GenBank/DDBJ whole genome shotgun (WGS) entry which is preliminary data.</text>
</comment>
<accession>A0A844ZA74</accession>
<dbReference type="OrthoDB" id="7410630at2"/>
<feature type="chain" id="PRO_5032772305" description="Cysteine rich repeat-containing protein" evidence="1">
    <location>
        <begin position="21"/>
        <end position="103"/>
    </location>
</feature>
<dbReference type="AlphaFoldDB" id="A0A844ZA74"/>
<organism evidence="2 3">
    <name type="scientific">Pontixanthobacter aestiaquae</name>
    <dbReference type="NCBI Taxonomy" id="1509367"/>
    <lineage>
        <taxon>Bacteria</taxon>
        <taxon>Pseudomonadati</taxon>
        <taxon>Pseudomonadota</taxon>
        <taxon>Alphaproteobacteria</taxon>
        <taxon>Sphingomonadales</taxon>
        <taxon>Erythrobacteraceae</taxon>
        <taxon>Pontixanthobacter</taxon>
    </lineage>
</organism>
<reference evidence="2 3" key="1">
    <citation type="submission" date="2019-12" db="EMBL/GenBank/DDBJ databases">
        <title>Genomic-based taxomic classification of the family Erythrobacteraceae.</title>
        <authorList>
            <person name="Xu L."/>
        </authorList>
    </citation>
    <scope>NUCLEOTIDE SEQUENCE [LARGE SCALE GENOMIC DNA]</scope>
    <source>
        <strain evidence="2 3">KCTC 42006</strain>
    </source>
</reference>
<dbReference type="RefSeq" id="WP_160614238.1">
    <property type="nucleotide sequence ID" value="NZ_JAUFQM010000001.1"/>
</dbReference>
<evidence type="ECO:0000256" key="1">
    <source>
        <dbReference type="SAM" id="SignalP"/>
    </source>
</evidence>
<evidence type="ECO:0008006" key="4">
    <source>
        <dbReference type="Google" id="ProtNLM"/>
    </source>
</evidence>
<dbReference type="PROSITE" id="PS51257">
    <property type="entry name" value="PROKAR_LIPOPROTEIN"/>
    <property type="match status" value="1"/>
</dbReference>
<sequence>MKIRFILLFASAGLLASCDAAMEQVSGQVRTAVVEQCQSVSEGLGIAGEFVAPVCECTADTFMEKNADEITQIDRARIEEIVRTCAADTGAAKPDTATETTSA</sequence>
<name>A0A844ZA74_9SPHN</name>
<keyword evidence="1" id="KW-0732">Signal</keyword>
<feature type="signal peptide" evidence="1">
    <location>
        <begin position="1"/>
        <end position="20"/>
    </location>
</feature>
<dbReference type="Proteomes" id="UP000460290">
    <property type="component" value="Unassembled WGS sequence"/>
</dbReference>
<evidence type="ECO:0000313" key="3">
    <source>
        <dbReference type="Proteomes" id="UP000460290"/>
    </source>
</evidence>
<protein>
    <recommendedName>
        <fullName evidence="4">Cysteine rich repeat-containing protein</fullName>
    </recommendedName>
</protein>
<evidence type="ECO:0000313" key="2">
    <source>
        <dbReference type="EMBL" id="MXO83937.1"/>
    </source>
</evidence>
<gene>
    <name evidence="2" type="ORF">GRI35_11230</name>
</gene>
<keyword evidence="3" id="KW-1185">Reference proteome</keyword>
<dbReference type="EMBL" id="WTYZ01000001">
    <property type="protein sequence ID" value="MXO83937.1"/>
    <property type="molecule type" value="Genomic_DNA"/>
</dbReference>